<accession>A0A7U9KYW2</accession>
<dbReference type="AlphaFoldDB" id="A0A7U9KYW2"/>
<name>A0A7U9KYW2_9ACTN</name>
<evidence type="ECO:0000256" key="1">
    <source>
        <dbReference type="SAM" id="MobiDB-lite"/>
    </source>
</evidence>
<evidence type="ECO:0000313" key="2">
    <source>
        <dbReference type="EMBL" id="GCD37965.1"/>
    </source>
</evidence>
<dbReference type="GeneID" id="95626847"/>
<sequence length="57" mass="6598">MDFSDYDNEDVKFEVWNSSHNAADAREAGLSDDRDHQRVNEGLDELERRGDLKPFGK</sequence>
<dbReference type="EMBL" id="BHZC01000001">
    <property type="protein sequence ID" value="GCD37965.1"/>
    <property type="molecule type" value="Genomic_DNA"/>
</dbReference>
<protein>
    <submittedName>
        <fullName evidence="2">Uncharacterized protein</fullName>
    </submittedName>
</protein>
<reference evidence="2 3" key="1">
    <citation type="submission" date="2018-11" db="EMBL/GenBank/DDBJ databases">
        <title>Whole genome sequence of Streptomyces chrestomyceticus NBRC 13444(T).</title>
        <authorList>
            <person name="Komaki H."/>
            <person name="Tamura T."/>
        </authorList>
    </citation>
    <scope>NUCLEOTIDE SEQUENCE [LARGE SCALE GENOMIC DNA]</scope>
    <source>
        <strain evidence="2 3">NBRC 13444</strain>
    </source>
</reference>
<dbReference type="RefSeq" id="WP_154806410.1">
    <property type="nucleotide sequence ID" value="NZ_BHZC01000001.1"/>
</dbReference>
<evidence type="ECO:0000313" key="3">
    <source>
        <dbReference type="Proteomes" id="UP000287830"/>
    </source>
</evidence>
<feature type="region of interest" description="Disordered" evidence="1">
    <location>
        <begin position="22"/>
        <end position="57"/>
    </location>
</feature>
<dbReference type="OrthoDB" id="9864883at2"/>
<comment type="caution">
    <text evidence="2">The sequence shown here is derived from an EMBL/GenBank/DDBJ whole genome shotgun (WGS) entry which is preliminary data.</text>
</comment>
<proteinExistence type="predicted"/>
<organism evidence="2 3">
    <name type="scientific">Streptomyces chrestomyceticus JCM 4735</name>
    <dbReference type="NCBI Taxonomy" id="1306181"/>
    <lineage>
        <taxon>Bacteria</taxon>
        <taxon>Bacillati</taxon>
        <taxon>Actinomycetota</taxon>
        <taxon>Actinomycetes</taxon>
        <taxon>Kitasatosporales</taxon>
        <taxon>Streptomycetaceae</taxon>
        <taxon>Streptomyces</taxon>
    </lineage>
</organism>
<dbReference type="Proteomes" id="UP000287830">
    <property type="component" value="Unassembled WGS sequence"/>
</dbReference>
<gene>
    <name evidence="2" type="ORF">OEIGOIKO_05775</name>
</gene>
<feature type="compositionally biased region" description="Basic and acidic residues" evidence="1">
    <location>
        <begin position="23"/>
        <end position="57"/>
    </location>
</feature>